<evidence type="ECO:0000313" key="2">
    <source>
        <dbReference type="Proteomes" id="UP000221937"/>
    </source>
</evidence>
<evidence type="ECO:0000313" key="1">
    <source>
        <dbReference type="EMBL" id="ANT40002.1"/>
    </source>
</evidence>
<organism evidence="1 2">
    <name type="scientific">Bacillus phage vB_BtS_BMBtp14</name>
    <dbReference type="NCBI Taxonomy" id="1868826"/>
    <lineage>
        <taxon>Viruses</taxon>
        <taxon>Duplodnaviria</taxon>
        <taxon>Heunggongvirae</taxon>
        <taxon>Uroviricota</taxon>
        <taxon>Caudoviricetes</taxon>
        <taxon>Skryabinvirinae</taxon>
        <taxon>Bembunaquatrovirus</taxon>
        <taxon>Bembunaquatrovirus BMBtp14</taxon>
    </lineage>
</organism>
<dbReference type="EMBL" id="KX190833">
    <property type="protein sequence ID" value="ANT40002.1"/>
    <property type="molecule type" value="Genomic_DNA"/>
</dbReference>
<accession>A0A1B1P7B9</accession>
<proteinExistence type="predicted"/>
<keyword evidence="2" id="KW-1185">Reference proteome</keyword>
<reference evidence="1 2" key="1">
    <citation type="submission" date="2016-05" db="EMBL/GenBank/DDBJ databases">
        <title>Undiscovered low abundance phages are ubiquitous in bacterial genomes.</title>
        <authorList>
            <person name="Dong Z."/>
            <person name="Liu H."/>
            <person name="Zheng J."/>
            <person name="Peng D."/>
        </authorList>
    </citation>
    <scope>NUCLEOTIDE SEQUENCE [LARGE SCALE GENOMIC DNA]</scope>
</reference>
<sequence length="96" mass="11445">MVLFYRGTKSTRQLGPMRFAKDIDRLPGKLIEYKLSEEELQEIKKERPTHTGEDYERLIAAGHSANSIREMWGWDHRQLELFKKRYGIRGKYSRTT</sequence>
<dbReference type="Proteomes" id="UP000221937">
    <property type="component" value="Segment"/>
</dbReference>
<protein>
    <submittedName>
        <fullName evidence="1">Uncharacterized protein</fullName>
    </submittedName>
</protein>
<name>A0A1B1P7B9_9CAUD</name>
<gene>
    <name evidence="1" type="ORF">BMBtpLA2_42</name>
</gene>